<dbReference type="CDD" id="cd06579">
    <property type="entry name" value="TM_PBP1_transp_AraH_like"/>
    <property type="match status" value="1"/>
</dbReference>
<keyword evidence="2" id="KW-1003">Cell membrane</keyword>
<protein>
    <submittedName>
        <fullName evidence="7">Probable sugar ABC transporter, permease protein</fullName>
    </submittedName>
</protein>
<dbReference type="STRING" id="314265.R2601_06173"/>
<keyword evidence="4 6" id="KW-1133">Transmembrane helix</keyword>
<evidence type="ECO:0000256" key="3">
    <source>
        <dbReference type="ARBA" id="ARBA00022692"/>
    </source>
</evidence>
<feature type="transmembrane region" description="Helical" evidence="6">
    <location>
        <begin position="262"/>
        <end position="280"/>
    </location>
</feature>
<accession>Q0FK51</accession>
<dbReference type="eggNOG" id="COG1172">
    <property type="taxonomic scope" value="Bacteria"/>
</dbReference>
<feature type="transmembrane region" description="Helical" evidence="6">
    <location>
        <begin position="286"/>
        <end position="307"/>
    </location>
</feature>
<feature type="transmembrane region" description="Helical" evidence="6">
    <location>
        <begin position="35"/>
        <end position="54"/>
    </location>
</feature>
<feature type="transmembrane region" description="Helical" evidence="6">
    <location>
        <begin position="206"/>
        <end position="226"/>
    </location>
</feature>
<evidence type="ECO:0000256" key="5">
    <source>
        <dbReference type="ARBA" id="ARBA00023136"/>
    </source>
</evidence>
<feature type="transmembrane region" description="Helical" evidence="6">
    <location>
        <begin position="84"/>
        <end position="101"/>
    </location>
</feature>
<feature type="transmembrane region" description="Helical" evidence="6">
    <location>
        <begin position="12"/>
        <end position="29"/>
    </location>
</feature>
<feature type="transmembrane region" description="Helical" evidence="6">
    <location>
        <begin position="238"/>
        <end position="255"/>
    </location>
</feature>
<evidence type="ECO:0000256" key="6">
    <source>
        <dbReference type="SAM" id="Phobius"/>
    </source>
</evidence>
<keyword evidence="3 6" id="KW-0812">Transmembrane</keyword>
<evidence type="ECO:0000313" key="7">
    <source>
        <dbReference type="EMBL" id="EAU44554.1"/>
    </source>
</evidence>
<evidence type="ECO:0000256" key="1">
    <source>
        <dbReference type="ARBA" id="ARBA00004651"/>
    </source>
</evidence>
<comment type="subcellular location">
    <subcellularLocation>
        <location evidence="1">Cell membrane</location>
        <topology evidence="1">Multi-pass membrane protein</topology>
    </subcellularLocation>
</comment>
<feature type="transmembrane region" description="Helical" evidence="6">
    <location>
        <begin position="113"/>
        <end position="131"/>
    </location>
</feature>
<gene>
    <name evidence="7" type="ORF">R2601_06173</name>
</gene>
<evidence type="ECO:0000256" key="4">
    <source>
        <dbReference type="ARBA" id="ARBA00022989"/>
    </source>
</evidence>
<dbReference type="Pfam" id="PF02653">
    <property type="entry name" value="BPD_transp_2"/>
    <property type="match status" value="1"/>
</dbReference>
<keyword evidence="8" id="KW-1185">Reference proteome</keyword>
<proteinExistence type="predicted"/>
<reference evidence="7 8" key="1">
    <citation type="journal article" date="2010" name="J. Bacteriol.">
        <title>Genome sequences of Pelagibaca bermudensis HTCC2601T and Maritimibacter alkaliphilus HTCC2654T, the type strains of two marine Roseobacter genera.</title>
        <authorList>
            <person name="Thrash J.C."/>
            <person name="Cho J.C."/>
            <person name="Ferriera S."/>
            <person name="Johnson J."/>
            <person name="Vergin K.L."/>
            <person name="Giovannoni S.J."/>
        </authorList>
    </citation>
    <scope>NUCLEOTIDE SEQUENCE [LARGE SCALE GENOMIC DNA]</scope>
    <source>
        <strain evidence="8">DSM 26914 / JCM 13377 / KCTC 12554 / HTCC2601</strain>
    </source>
</reference>
<dbReference type="PANTHER" id="PTHR32196:SF63">
    <property type="entry name" value="INNER MEMBRANE ABC TRANSPORTER PERMEASE PROTEIN YJFF"/>
    <property type="match status" value="1"/>
</dbReference>
<dbReference type="GO" id="GO:0005886">
    <property type="term" value="C:plasma membrane"/>
    <property type="evidence" value="ECO:0007669"/>
    <property type="project" value="UniProtKB-SubCell"/>
</dbReference>
<dbReference type="PANTHER" id="PTHR32196">
    <property type="entry name" value="ABC TRANSPORTER PERMEASE PROTEIN YPHD-RELATED-RELATED"/>
    <property type="match status" value="1"/>
</dbReference>
<keyword evidence="5 6" id="KW-0472">Membrane</keyword>
<dbReference type="RefSeq" id="WP_007803078.1">
    <property type="nucleotide sequence ID" value="NZ_DS022277.1"/>
</dbReference>
<dbReference type="HOGENOM" id="CLU_028880_4_1_5"/>
<dbReference type="EMBL" id="AATQ01000043">
    <property type="protein sequence ID" value="EAU44554.1"/>
    <property type="molecule type" value="Genomic_DNA"/>
</dbReference>
<feature type="transmembrane region" description="Helical" evidence="6">
    <location>
        <begin position="154"/>
        <end position="176"/>
    </location>
</feature>
<dbReference type="Proteomes" id="UP000006230">
    <property type="component" value="Unassembled WGS sequence"/>
</dbReference>
<organism evidence="7 8">
    <name type="scientific">Salipiger bermudensis (strain DSM 26914 / JCM 13377 / KCTC 12554 / HTCC2601)</name>
    <name type="common">Pelagibaca bermudensis</name>
    <dbReference type="NCBI Taxonomy" id="314265"/>
    <lineage>
        <taxon>Bacteria</taxon>
        <taxon>Pseudomonadati</taxon>
        <taxon>Pseudomonadota</taxon>
        <taxon>Alphaproteobacteria</taxon>
        <taxon>Rhodobacterales</taxon>
        <taxon>Roseobacteraceae</taxon>
        <taxon>Salipiger</taxon>
    </lineage>
</organism>
<evidence type="ECO:0000313" key="8">
    <source>
        <dbReference type="Proteomes" id="UP000006230"/>
    </source>
</evidence>
<comment type="caution">
    <text evidence="7">The sequence shown here is derived from an EMBL/GenBank/DDBJ whole genome shotgun (WGS) entry which is preliminary data.</text>
</comment>
<name>Q0FK51_SALBH</name>
<dbReference type="AlphaFoldDB" id="Q0FK51"/>
<dbReference type="GO" id="GO:0022857">
    <property type="term" value="F:transmembrane transporter activity"/>
    <property type="evidence" value="ECO:0007669"/>
    <property type="project" value="InterPro"/>
</dbReference>
<dbReference type="OrthoDB" id="7284468at2"/>
<evidence type="ECO:0000256" key="2">
    <source>
        <dbReference type="ARBA" id="ARBA00022475"/>
    </source>
</evidence>
<feature type="transmembrane region" description="Helical" evidence="6">
    <location>
        <begin position="61"/>
        <end position="78"/>
    </location>
</feature>
<dbReference type="InterPro" id="IPR001851">
    <property type="entry name" value="ABC_transp_permease"/>
</dbReference>
<sequence>MTLLKNPLLQRVLLLVIVYAAMAASVTNFGTTGNAYAILESSAMLGIVAAGLAVNMMAGELDLSVGSVAACAGLVAIMMSGHGLVIAIIAAVVPAVLYGILQGYAIARLQISSLVFTLGTFIGIRGLAYVISDERTLSLALSDLGISMALRERMLLIFSPFSLLMIGVLVLTGLLLRYSRPGREIFAIGGSRKESRAAGVPQTRPLVLSFATSAGLAALAGALASLKGGSATPGSYETVLLAAVTAALIGGVSLYGGRGSMLGVLIGVLTLQVLLSGLQLLGAPNWAANLATGLILLAFLGVDLVNGQSPVADAVRRYSLRARA</sequence>